<keyword evidence="1" id="KW-0472">Membrane</keyword>
<keyword evidence="1" id="KW-0812">Transmembrane</keyword>
<accession>A0AA37SVP2</accession>
<evidence type="ECO:0000256" key="1">
    <source>
        <dbReference type="SAM" id="Phobius"/>
    </source>
</evidence>
<evidence type="ECO:0000313" key="2">
    <source>
        <dbReference type="EMBL" id="GLR70227.1"/>
    </source>
</evidence>
<gene>
    <name evidence="2" type="ORF">GCM10007852_11350</name>
</gene>
<dbReference type="Proteomes" id="UP001156601">
    <property type="component" value="Unassembled WGS sequence"/>
</dbReference>
<name>A0AA37SVP2_9ALTE</name>
<evidence type="ECO:0000313" key="3">
    <source>
        <dbReference type="Proteomes" id="UP001156601"/>
    </source>
</evidence>
<comment type="caution">
    <text evidence="2">The sequence shown here is derived from an EMBL/GenBank/DDBJ whole genome shotgun (WGS) entry which is preliminary data.</text>
</comment>
<keyword evidence="3" id="KW-1185">Reference proteome</keyword>
<reference evidence="2" key="2">
    <citation type="submission" date="2023-01" db="EMBL/GenBank/DDBJ databases">
        <title>Draft genome sequence of Agaribacter marinus strain NBRC 110023.</title>
        <authorList>
            <person name="Sun Q."/>
            <person name="Mori K."/>
        </authorList>
    </citation>
    <scope>NUCLEOTIDE SEQUENCE</scope>
    <source>
        <strain evidence="2">NBRC 110023</strain>
    </source>
</reference>
<protein>
    <submittedName>
        <fullName evidence="2">Uncharacterized protein</fullName>
    </submittedName>
</protein>
<keyword evidence="1" id="KW-1133">Transmembrane helix</keyword>
<sequence length="52" mass="6270">MKANIRMHVSKMLILNIKYLFCFIFTQYITIKIFDLTPYKQLSYFNVSVTND</sequence>
<proteinExistence type="predicted"/>
<reference evidence="2" key="1">
    <citation type="journal article" date="2014" name="Int. J. Syst. Evol. Microbiol.">
        <title>Complete genome sequence of Corynebacterium casei LMG S-19264T (=DSM 44701T), isolated from a smear-ripened cheese.</title>
        <authorList>
            <consortium name="US DOE Joint Genome Institute (JGI-PGF)"/>
            <person name="Walter F."/>
            <person name="Albersmeier A."/>
            <person name="Kalinowski J."/>
            <person name="Ruckert C."/>
        </authorList>
    </citation>
    <scope>NUCLEOTIDE SEQUENCE</scope>
    <source>
        <strain evidence="2">NBRC 110023</strain>
    </source>
</reference>
<organism evidence="2 3">
    <name type="scientific">Agaribacter marinus</name>
    <dbReference type="NCBI Taxonomy" id="1431249"/>
    <lineage>
        <taxon>Bacteria</taxon>
        <taxon>Pseudomonadati</taxon>
        <taxon>Pseudomonadota</taxon>
        <taxon>Gammaproteobacteria</taxon>
        <taxon>Alteromonadales</taxon>
        <taxon>Alteromonadaceae</taxon>
        <taxon>Agaribacter</taxon>
    </lineage>
</organism>
<dbReference type="EMBL" id="BSOT01000005">
    <property type="protein sequence ID" value="GLR70227.1"/>
    <property type="molecule type" value="Genomic_DNA"/>
</dbReference>
<dbReference type="AlphaFoldDB" id="A0AA37SVP2"/>
<feature type="transmembrane region" description="Helical" evidence="1">
    <location>
        <begin position="12"/>
        <end position="34"/>
    </location>
</feature>